<dbReference type="OrthoDB" id="9801392at2"/>
<dbReference type="EMBL" id="QWVT01000033">
    <property type="protein sequence ID" value="RID82673.1"/>
    <property type="molecule type" value="Genomic_DNA"/>
</dbReference>
<evidence type="ECO:0000313" key="2">
    <source>
        <dbReference type="EMBL" id="RID82673.1"/>
    </source>
</evidence>
<gene>
    <name evidence="2" type="ORF">D1970_18240</name>
</gene>
<feature type="domain" description="Plasmid pRiA4b Orf3-like" evidence="1">
    <location>
        <begin position="7"/>
        <end position="56"/>
    </location>
</feature>
<reference evidence="2 3" key="1">
    <citation type="submission" date="2018-08" db="EMBL/GenBank/DDBJ databases">
        <title>Bacillus jemisoniae sp. nov., Bacillus chryseoplanitiae sp. nov., Bacillus resnikiae sp. nov., and Bacillus frankliniae sp. nov., isolated from Viking spacecraft and associated surfaces.</title>
        <authorList>
            <person name="Seuylemezian A."/>
            <person name="Vaishampayan P."/>
        </authorList>
    </citation>
    <scope>NUCLEOTIDE SEQUENCE [LARGE SCALE GENOMIC DNA]</scope>
    <source>
        <strain evidence="2 3">JJ-247</strain>
    </source>
</reference>
<organism evidence="2 3">
    <name type="scientific">Mesobacillus zeae</name>
    <dbReference type="NCBI Taxonomy" id="1917180"/>
    <lineage>
        <taxon>Bacteria</taxon>
        <taxon>Bacillati</taxon>
        <taxon>Bacillota</taxon>
        <taxon>Bacilli</taxon>
        <taxon>Bacillales</taxon>
        <taxon>Bacillaceae</taxon>
        <taxon>Mesobacillus</taxon>
    </lineage>
</organism>
<dbReference type="Pfam" id="PF07929">
    <property type="entry name" value="PRiA4_ORF3"/>
    <property type="match status" value="1"/>
</dbReference>
<keyword evidence="3" id="KW-1185">Reference proteome</keyword>
<evidence type="ECO:0000313" key="3">
    <source>
        <dbReference type="Proteomes" id="UP000265816"/>
    </source>
</evidence>
<dbReference type="InterPro" id="IPR024047">
    <property type="entry name" value="MM3350-like_sf"/>
</dbReference>
<dbReference type="Proteomes" id="UP000265816">
    <property type="component" value="Unassembled WGS sequence"/>
</dbReference>
<comment type="caution">
    <text evidence="2">The sequence shown here is derived from an EMBL/GenBank/DDBJ whole genome shotgun (WGS) entry which is preliminary data.</text>
</comment>
<accession>A0A398B4P8</accession>
<dbReference type="Gene3D" id="3.10.290.30">
    <property type="entry name" value="MM3350-like"/>
    <property type="match status" value="1"/>
</dbReference>
<proteinExistence type="predicted"/>
<dbReference type="AlphaFoldDB" id="A0A398B4P8"/>
<sequence length="61" mass="6906">MEEIALFAWGNGKTPLEDVGGEGGYAAFLETIADPDNPDREHMLEWARWQGYKEFDIRTGC</sequence>
<protein>
    <recommendedName>
        <fullName evidence="1">Plasmid pRiA4b Orf3-like domain-containing protein</fullName>
    </recommendedName>
</protein>
<evidence type="ECO:0000259" key="1">
    <source>
        <dbReference type="Pfam" id="PF07929"/>
    </source>
</evidence>
<name>A0A398B4P8_9BACI</name>
<dbReference type="InterPro" id="IPR012912">
    <property type="entry name" value="Plasmid_pRiA4b_Orf3-like"/>
</dbReference>
<dbReference type="SUPFAM" id="SSF159941">
    <property type="entry name" value="MM3350-like"/>
    <property type="match status" value="1"/>
</dbReference>